<dbReference type="GO" id="GO:0006313">
    <property type="term" value="P:DNA transposition"/>
    <property type="evidence" value="ECO:0007669"/>
    <property type="project" value="InterPro"/>
</dbReference>
<dbReference type="InterPro" id="IPR002492">
    <property type="entry name" value="Transposase_Tc1-like"/>
</dbReference>
<feature type="region of interest" description="Disordered" evidence="2">
    <location>
        <begin position="290"/>
        <end position="321"/>
    </location>
</feature>
<sequence>MSAQISKDCTRPLIISEDETKEKTLRSYVDRLDFKSYRAAHEPRLTARHRKSRLRWAKEHLNWTEDQWRSVVWSDESRFCVEGSKRGKRVLRKEGERYDERNIIFTVKWGGGGAMVWGCFRRGGFGLLEMIDTSSVDQETYISILANMFHHWFTIVTIQQERGLIFQEDGASCHTEGYVRCPALNPIEHVWNALEKRIERKRSSVKSLGQLKVALREEFLPYLEVLVMYHSSKQLEQLQADLAAAHNEIRKLQQENTFLRNQLAPKPSITNIPPSPSGYTISPTVSFLSHSSPSSCKRPPSPNNASTPLPKVAKPKRDNSQSRLTAIARQFSSPAEPTGFKPIHVPIRHRFPLQQLRPNLRRLHINTRRIMDIHYSDRNLVSFLIHIGYETELRLQVSKFNVTVRDDFDPLDPSIIRDPTLVNEPIDNKIQHVRKAFLHRICVALRRFRTPIYNAVANFFVQSGLIDLDNLASYDLAPPYKHCTGHILDYV</sequence>
<name>A0A9P7CCP3_RHIOR</name>
<dbReference type="AlphaFoldDB" id="A0A9P7CCP3"/>
<dbReference type="InterPro" id="IPR036397">
    <property type="entry name" value="RNaseH_sf"/>
</dbReference>
<dbReference type="GO" id="GO:0003677">
    <property type="term" value="F:DNA binding"/>
    <property type="evidence" value="ECO:0007669"/>
    <property type="project" value="InterPro"/>
</dbReference>
<evidence type="ECO:0000256" key="2">
    <source>
        <dbReference type="SAM" id="MobiDB-lite"/>
    </source>
</evidence>
<dbReference type="PANTHER" id="PTHR23022:SF134">
    <property type="entry name" value="TRANSPOSABLE ELEMENT TC1 TRANSPOSASE"/>
    <property type="match status" value="1"/>
</dbReference>
<dbReference type="InterPro" id="IPR052338">
    <property type="entry name" value="Transposase_5"/>
</dbReference>
<dbReference type="EMBL" id="JAANIT010000576">
    <property type="protein sequence ID" value="KAG1546324.1"/>
    <property type="molecule type" value="Genomic_DNA"/>
</dbReference>
<keyword evidence="1" id="KW-0175">Coiled coil</keyword>
<dbReference type="OrthoDB" id="2206543at2759"/>
<evidence type="ECO:0000259" key="3">
    <source>
        <dbReference type="Pfam" id="PF01498"/>
    </source>
</evidence>
<feature type="coiled-coil region" evidence="1">
    <location>
        <begin position="235"/>
        <end position="262"/>
    </location>
</feature>
<dbReference type="Gene3D" id="3.30.420.10">
    <property type="entry name" value="Ribonuclease H-like superfamily/Ribonuclease H"/>
    <property type="match status" value="1"/>
</dbReference>
<dbReference type="Proteomes" id="UP000717996">
    <property type="component" value="Unassembled WGS sequence"/>
</dbReference>
<organism evidence="4 5">
    <name type="scientific">Rhizopus oryzae</name>
    <name type="common">Mucormycosis agent</name>
    <name type="synonym">Rhizopus arrhizus var. delemar</name>
    <dbReference type="NCBI Taxonomy" id="64495"/>
    <lineage>
        <taxon>Eukaryota</taxon>
        <taxon>Fungi</taxon>
        <taxon>Fungi incertae sedis</taxon>
        <taxon>Mucoromycota</taxon>
        <taxon>Mucoromycotina</taxon>
        <taxon>Mucoromycetes</taxon>
        <taxon>Mucorales</taxon>
        <taxon>Mucorineae</taxon>
        <taxon>Rhizopodaceae</taxon>
        <taxon>Rhizopus</taxon>
    </lineage>
</organism>
<feature type="domain" description="Transposase Tc1-like" evidence="3">
    <location>
        <begin position="20"/>
        <end position="62"/>
    </location>
</feature>
<gene>
    <name evidence="4" type="ORF">G6F51_004947</name>
</gene>
<comment type="caution">
    <text evidence="4">The sequence shown here is derived from an EMBL/GenBank/DDBJ whole genome shotgun (WGS) entry which is preliminary data.</text>
</comment>
<evidence type="ECO:0000313" key="5">
    <source>
        <dbReference type="Proteomes" id="UP000717996"/>
    </source>
</evidence>
<dbReference type="PANTHER" id="PTHR23022">
    <property type="entry name" value="TRANSPOSABLE ELEMENT-RELATED"/>
    <property type="match status" value="1"/>
</dbReference>
<dbReference type="GO" id="GO:0015074">
    <property type="term" value="P:DNA integration"/>
    <property type="evidence" value="ECO:0007669"/>
    <property type="project" value="InterPro"/>
</dbReference>
<dbReference type="Pfam" id="PF01498">
    <property type="entry name" value="HTH_Tnp_Tc3_2"/>
    <property type="match status" value="1"/>
</dbReference>
<evidence type="ECO:0000256" key="1">
    <source>
        <dbReference type="SAM" id="Coils"/>
    </source>
</evidence>
<accession>A0A9P7CCP3</accession>
<evidence type="ECO:0000313" key="4">
    <source>
        <dbReference type="EMBL" id="KAG1546324.1"/>
    </source>
</evidence>
<reference evidence="4" key="1">
    <citation type="journal article" date="2020" name="Microb. Genom.">
        <title>Genetic diversity of clinical and environmental Mucorales isolates obtained from an investigation of mucormycosis cases among solid organ transplant recipients.</title>
        <authorList>
            <person name="Nguyen M.H."/>
            <person name="Kaul D."/>
            <person name="Muto C."/>
            <person name="Cheng S.J."/>
            <person name="Richter R.A."/>
            <person name="Bruno V.M."/>
            <person name="Liu G."/>
            <person name="Beyhan S."/>
            <person name="Sundermann A.J."/>
            <person name="Mounaud S."/>
            <person name="Pasculle A.W."/>
            <person name="Nierman W.C."/>
            <person name="Driscoll E."/>
            <person name="Cumbie R."/>
            <person name="Clancy C.J."/>
            <person name="Dupont C.L."/>
        </authorList>
    </citation>
    <scope>NUCLEOTIDE SEQUENCE</scope>
    <source>
        <strain evidence="4">GL16</strain>
    </source>
</reference>
<proteinExistence type="predicted"/>
<protein>
    <recommendedName>
        <fullName evidence="3">Transposase Tc1-like domain-containing protein</fullName>
    </recommendedName>
</protein>